<evidence type="ECO:0000256" key="1">
    <source>
        <dbReference type="ARBA" id="ARBA00005446"/>
    </source>
</evidence>
<name>A0A5C3KJL4_COPMA</name>
<dbReference type="GO" id="GO:0005634">
    <property type="term" value="C:nucleus"/>
    <property type="evidence" value="ECO:0007669"/>
    <property type="project" value="TreeGrafter"/>
</dbReference>
<dbReference type="PANTHER" id="PTHR13710:SF153">
    <property type="entry name" value="RECQ-LIKE DNA HELICASE BLM"/>
    <property type="match status" value="1"/>
</dbReference>
<dbReference type="GO" id="GO:0005694">
    <property type="term" value="C:chromosome"/>
    <property type="evidence" value="ECO:0007669"/>
    <property type="project" value="TreeGrafter"/>
</dbReference>
<evidence type="ECO:0000256" key="2">
    <source>
        <dbReference type="ARBA" id="ARBA00023125"/>
    </source>
</evidence>
<evidence type="ECO:0000313" key="6">
    <source>
        <dbReference type="Proteomes" id="UP000307440"/>
    </source>
</evidence>
<accession>A0A5C3KJL4</accession>
<dbReference type="STRING" id="230819.A0A5C3KJL4"/>
<keyword evidence="6" id="KW-1185">Reference proteome</keyword>
<dbReference type="GO" id="GO:0005737">
    <property type="term" value="C:cytoplasm"/>
    <property type="evidence" value="ECO:0007669"/>
    <property type="project" value="TreeGrafter"/>
</dbReference>
<gene>
    <name evidence="5" type="ORF">FA15DRAFT_599632</name>
</gene>
<keyword evidence="3" id="KW-0413">Isomerase</keyword>
<dbReference type="InterPro" id="IPR027417">
    <property type="entry name" value="P-loop_NTPase"/>
</dbReference>
<dbReference type="GO" id="GO:0000724">
    <property type="term" value="P:double-strand break repair via homologous recombination"/>
    <property type="evidence" value="ECO:0007669"/>
    <property type="project" value="TreeGrafter"/>
</dbReference>
<dbReference type="EMBL" id="ML210298">
    <property type="protein sequence ID" value="TFK20481.1"/>
    <property type="molecule type" value="Genomic_DNA"/>
</dbReference>
<dbReference type="GO" id="GO:0043138">
    <property type="term" value="F:3'-5' DNA helicase activity"/>
    <property type="evidence" value="ECO:0007669"/>
    <property type="project" value="TreeGrafter"/>
</dbReference>
<dbReference type="GO" id="GO:0003677">
    <property type="term" value="F:DNA binding"/>
    <property type="evidence" value="ECO:0007669"/>
    <property type="project" value="UniProtKB-KW"/>
</dbReference>
<dbReference type="PANTHER" id="PTHR13710">
    <property type="entry name" value="DNA HELICASE RECQ FAMILY MEMBER"/>
    <property type="match status" value="1"/>
</dbReference>
<dbReference type="GO" id="GO:0009378">
    <property type="term" value="F:four-way junction helicase activity"/>
    <property type="evidence" value="ECO:0007669"/>
    <property type="project" value="TreeGrafter"/>
</dbReference>
<feature type="non-terminal residue" evidence="5">
    <location>
        <position position="1"/>
    </location>
</feature>
<comment type="similarity">
    <text evidence="1">Belongs to the helicase family. RecQ subfamily.</text>
</comment>
<protein>
    <submittedName>
        <fullName evidence="5">Uncharacterized protein</fullName>
    </submittedName>
</protein>
<keyword evidence="2" id="KW-0238">DNA-binding</keyword>
<evidence type="ECO:0000313" key="5">
    <source>
        <dbReference type="EMBL" id="TFK20481.1"/>
    </source>
</evidence>
<evidence type="ECO:0000256" key="3">
    <source>
        <dbReference type="ARBA" id="ARBA00023235"/>
    </source>
</evidence>
<dbReference type="AlphaFoldDB" id="A0A5C3KJL4"/>
<reference evidence="5 6" key="1">
    <citation type="journal article" date="2019" name="Nat. Ecol. Evol.">
        <title>Megaphylogeny resolves global patterns of mushroom evolution.</title>
        <authorList>
            <person name="Varga T."/>
            <person name="Krizsan K."/>
            <person name="Foldi C."/>
            <person name="Dima B."/>
            <person name="Sanchez-Garcia M."/>
            <person name="Sanchez-Ramirez S."/>
            <person name="Szollosi G.J."/>
            <person name="Szarkandi J.G."/>
            <person name="Papp V."/>
            <person name="Albert L."/>
            <person name="Andreopoulos W."/>
            <person name="Angelini C."/>
            <person name="Antonin V."/>
            <person name="Barry K.W."/>
            <person name="Bougher N.L."/>
            <person name="Buchanan P."/>
            <person name="Buyck B."/>
            <person name="Bense V."/>
            <person name="Catcheside P."/>
            <person name="Chovatia M."/>
            <person name="Cooper J."/>
            <person name="Damon W."/>
            <person name="Desjardin D."/>
            <person name="Finy P."/>
            <person name="Geml J."/>
            <person name="Haridas S."/>
            <person name="Hughes K."/>
            <person name="Justo A."/>
            <person name="Karasinski D."/>
            <person name="Kautmanova I."/>
            <person name="Kiss B."/>
            <person name="Kocsube S."/>
            <person name="Kotiranta H."/>
            <person name="LaButti K.M."/>
            <person name="Lechner B.E."/>
            <person name="Liimatainen K."/>
            <person name="Lipzen A."/>
            <person name="Lukacs Z."/>
            <person name="Mihaltcheva S."/>
            <person name="Morgado L.N."/>
            <person name="Niskanen T."/>
            <person name="Noordeloos M.E."/>
            <person name="Ohm R.A."/>
            <person name="Ortiz-Santana B."/>
            <person name="Ovrebo C."/>
            <person name="Racz N."/>
            <person name="Riley R."/>
            <person name="Savchenko A."/>
            <person name="Shiryaev A."/>
            <person name="Soop K."/>
            <person name="Spirin V."/>
            <person name="Szebenyi C."/>
            <person name="Tomsovsky M."/>
            <person name="Tulloss R.E."/>
            <person name="Uehling J."/>
            <person name="Grigoriev I.V."/>
            <person name="Vagvolgyi C."/>
            <person name="Papp T."/>
            <person name="Martin F.M."/>
            <person name="Miettinen O."/>
            <person name="Hibbett D.S."/>
            <person name="Nagy L.G."/>
        </authorList>
    </citation>
    <scope>NUCLEOTIDE SEQUENCE [LARGE SCALE GENOMIC DNA]</scope>
    <source>
        <strain evidence="5 6">CBS 121175</strain>
    </source>
</reference>
<dbReference type="Proteomes" id="UP000307440">
    <property type="component" value="Unassembled WGS sequence"/>
</dbReference>
<dbReference type="Gene3D" id="3.40.50.300">
    <property type="entry name" value="P-loop containing nucleotide triphosphate hydrolases"/>
    <property type="match status" value="1"/>
</dbReference>
<sequence>YPNVPIFALTATASKRTINNIITQLKLRNQLMLTKSFNRPNHVYTIIQKKQNFVQDIVEMIRRICFAVSRWDGEG</sequence>
<dbReference type="OrthoDB" id="10261556at2759"/>
<keyword evidence="4" id="KW-0539">Nucleus</keyword>
<proteinExistence type="inferred from homology"/>
<evidence type="ECO:0000256" key="4">
    <source>
        <dbReference type="ARBA" id="ARBA00023242"/>
    </source>
</evidence>
<organism evidence="5 6">
    <name type="scientific">Coprinopsis marcescibilis</name>
    <name type="common">Agaric fungus</name>
    <name type="synonym">Psathyrella marcescibilis</name>
    <dbReference type="NCBI Taxonomy" id="230819"/>
    <lineage>
        <taxon>Eukaryota</taxon>
        <taxon>Fungi</taxon>
        <taxon>Dikarya</taxon>
        <taxon>Basidiomycota</taxon>
        <taxon>Agaricomycotina</taxon>
        <taxon>Agaricomycetes</taxon>
        <taxon>Agaricomycetidae</taxon>
        <taxon>Agaricales</taxon>
        <taxon>Agaricineae</taxon>
        <taxon>Psathyrellaceae</taxon>
        <taxon>Coprinopsis</taxon>
    </lineage>
</organism>